<comment type="caution">
    <text evidence="7">The sequence shown here is derived from an EMBL/GenBank/DDBJ whole genome shotgun (WGS) entry which is preliminary data.</text>
</comment>
<dbReference type="InterPro" id="IPR036388">
    <property type="entry name" value="WH-like_DNA-bd_sf"/>
</dbReference>
<dbReference type="InterPro" id="IPR013325">
    <property type="entry name" value="RNA_pol_sigma_r2"/>
</dbReference>
<dbReference type="GO" id="GO:0003677">
    <property type="term" value="F:DNA binding"/>
    <property type="evidence" value="ECO:0007669"/>
    <property type="project" value="InterPro"/>
</dbReference>
<dbReference type="InterPro" id="IPR039425">
    <property type="entry name" value="RNA_pol_sigma-70-like"/>
</dbReference>
<evidence type="ECO:0000256" key="1">
    <source>
        <dbReference type="ARBA" id="ARBA00010641"/>
    </source>
</evidence>
<dbReference type="NCBIfam" id="TIGR02937">
    <property type="entry name" value="sigma70-ECF"/>
    <property type="match status" value="1"/>
</dbReference>
<proteinExistence type="inferred from homology"/>
<dbReference type="InterPro" id="IPR007627">
    <property type="entry name" value="RNA_pol_sigma70_r2"/>
</dbReference>
<dbReference type="Pfam" id="PF08281">
    <property type="entry name" value="Sigma70_r4_2"/>
    <property type="match status" value="1"/>
</dbReference>
<evidence type="ECO:0000256" key="2">
    <source>
        <dbReference type="ARBA" id="ARBA00023015"/>
    </source>
</evidence>
<gene>
    <name evidence="7" type="ORF">EPA86_10180</name>
</gene>
<dbReference type="OrthoDB" id="9780326at2"/>
<keyword evidence="3" id="KW-0731">Sigma factor</keyword>
<dbReference type="GO" id="GO:0016987">
    <property type="term" value="F:sigma factor activity"/>
    <property type="evidence" value="ECO:0007669"/>
    <property type="project" value="UniProtKB-KW"/>
</dbReference>
<dbReference type="Gene3D" id="1.10.10.10">
    <property type="entry name" value="Winged helix-like DNA-binding domain superfamily/Winged helix DNA-binding domain"/>
    <property type="match status" value="1"/>
</dbReference>
<evidence type="ECO:0000259" key="6">
    <source>
        <dbReference type="Pfam" id="PF08281"/>
    </source>
</evidence>
<dbReference type="InterPro" id="IPR013324">
    <property type="entry name" value="RNA_pol_sigma_r3/r4-like"/>
</dbReference>
<sequence length="158" mass="18277">MHREFEQMIVKSQGRIRYIASRYCHEGEFDDMYQEILLQLWRSFDSFQGQASRETWVYKVALNTACTFVKKAVKHKDLKQSISKDTISVTEPAQNNCQAEILNTFMNQLNDTDASILMMYLDGLSSDECAEVIGISANAVRSRIKRIKVEFENQYIGD</sequence>
<evidence type="ECO:0000256" key="4">
    <source>
        <dbReference type="ARBA" id="ARBA00023163"/>
    </source>
</evidence>
<dbReference type="EMBL" id="SAWY01000020">
    <property type="protein sequence ID" value="TPH15175.1"/>
    <property type="molecule type" value="Genomic_DNA"/>
</dbReference>
<feature type="domain" description="RNA polymerase sigma-70 region 2" evidence="5">
    <location>
        <begin position="11"/>
        <end position="72"/>
    </location>
</feature>
<keyword evidence="8" id="KW-1185">Reference proteome</keyword>
<dbReference type="InterPro" id="IPR013249">
    <property type="entry name" value="RNA_pol_sigma70_r4_t2"/>
</dbReference>
<feature type="domain" description="RNA polymerase sigma factor 70 region 4 type 2" evidence="6">
    <location>
        <begin position="101"/>
        <end position="148"/>
    </location>
</feature>
<dbReference type="PANTHER" id="PTHR43133:SF45">
    <property type="entry name" value="RNA POLYMERASE ECF-TYPE SIGMA FACTOR"/>
    <property type="match status" value="1"/>
</dbReference>
<dbReference type="PANTHER" id="PTHR43133">
    <property type="entry name" value="RNA POLYMERASE ECF-TYPE SIGMA FACTO"/>
    <property type="match status" value="1"/>
</dbReference>
<dbReference type="SUPFAM" id="SSF88659">
    <property type="entry name" value="Sigma3 and sigma4 domains of RNA polymerase sigma factors"/>
    <property type="match status" value="1"/>
</dbReference>
<accession>A0A502KYD2</accession>
<dbReference type="RefSeq" id="WP_140603330.1">
    <property type="nucleotide sequence ID" value="NZ_SAWY01000020.1"/>
</dbReference>
<evidence type="ECO:0000259" key="5">
    <source>
        <dbReference type="Pfam" id="PF04542"/>
    </source>
</evidence>
<keyword evidence="4" id="KW-0804">Transcription</keyword>
<comment type="similarity">
    <text evidence="1">Belongs to the sigma-70 factor family. ECF subfamily.</text>
</comment>
<dbReference type="GO" id="GO:0006352">
    <property type="term" value="P:DNA-templated transcription initiation"/>
    <property type="evidence" value="ECO:0007669"/>
    <property type="project" value="InterPro"/>
</dbReference>
<evidence type="ECO:0000256" key="3">
    <source>
        <dbReference type="ARBA" id="ARBA00023082"/>
    </source>
</evidence>
<dbReference type="InterPro" id="IPR014284">
    <property type="entry name" value="RNA_pol_sigma-70_dom"/>
</dbReference>
<dbReference type="SUPFAM" id="SSF88946">
    <property type="entry name" value="Sigma2 domain of RNA polymerase sigma factors"/>
    <property type="match status" value="1"/>
</dbReference>
<evidence type="ECO:0000313" key="8">
    <source>
        <dbReference type="Proteomes" id="UP000315303"/>
    </source>
</evidence>
<dbReference type="Gene3D" id="1.10.1740.10">
    <property type="match status" value="1"/>
</dbReference>
<name>A0A502KYD2_9GAMM</name>
<protein>
    <submittedName>
        <fullName evidence="7">Sigma-70 family RNA polymerase sigma factor</fullName>
    </submittedName>
</protein>
<organism evidence="7 8">
    <name type="scientific">Litorilituus lipolyticus</name>
    <dbReference type="NCBI Taxonomy" id="2491017"/>
    <lineage>
        <taxon>Bacteria</taxon>
        <taxon>Pseudomonadati</taxon>
        <taxon>Pseudomonadota</taxon>
        <taxon>Gammaproteobacteria</taxon>
        <taxon>Alteromonadales</taxon>
        <taxon>Colwelliaceae</taxon>
        <taxon>Litorilituus</taxon>
    </lineage>
</organism>
<keyword evidence="2" id="KW-0805">Transcription regulation</keyword>
<dbReference type="AlphaFoldDB" id="A0A502KYD2"/>
<dbReference type="Proteomes" id="UP000315303">
    <property type="component" value="Unassembled WGS sequence"/>
</dbReference>
<dbReference type="Pfam" id="PF04542">
    <property type="entry name" value="Sigma70_r2"/>
    <property type="match status" value="1"/>
</dbReference>
<evidence type="ECO:0000313" key="7">
    <source>
        <dbReference type="EMBL" id="TPH15175.1"/>
    </source>
</evidence>
<reference evidence="7 8" key="1">
    <citation type="submission" date="2019-01" db="EMBL/GenBank/DDBJ databases">
        <title>Litorilituus lipolytica sp. nov., isolated from intertidal sand of the Yellow Sea in China.</title>
        <authorList>
            <person name="Liu A."/>
        </authorList>
    </citation>
    <scope>NUCLEOTIDE SEQUENCE [LARGE SCALE GENOMIC DNA]</scope>
    <source>
        <strain evidence="7 8">RZ04</strain>
    </source>
</reference>